<dbReference type="Gene3D" id="3.40.50.1240">
    <property type="entry name" value="Phosphoglycerate mutase-like"/>
    <property type="match status" value="1"/>
</dbReference>
<keyword evidence="1" id="KW-0732">Signal</keyword>
<dbReference type="CDD" id="cd07040">
    <property type="entry name" value="HP"/>
    <property type="match status" value="1"/>
</dbReference>
<dbReference type="InterPro" id="IPR013078">
    <property type="entry name" value="His_Pase_superF_clade-1"/>
</dbReference>
<proteinExistence type="predicted"/>
<organism evidence="2 3">
    <name type="scientific">Lutimaribacter pacificus</name>
    <dbReference type="NCBI Taxonomy" id="391948"/>
    <lineage>
        <taxon>Bacteria</taxon>
        <taxon>Pseudomonadati</taxon>
        <taxon>Pseudomonadota</taxon>
        <taxon>Alphaproteobacteria</taxon>
        <taxon>Rhodobacterales</taxon>
        <taxon>Roseobacteraceae</taxon>
        <taxon>Lutimaribacter</taxon>
    </lineage>
</organism>
<dbReference type="AlphaFoldDB" id="A0A1H0BVX9"/>
<accession>A0A1H0BVX9</accession>
<feature type="chain" id="PRO_5015064430" evidence="1">
    <location>
        <begin position="20"/>
        <end position="163"/>
    </location>
</feature>
<evidence type="ECO:0000313" key="3">
    <source>
        <dbReference type="Proteomes" id="UP000324252"/>
    </source>
</evidence>
<name>A0A1H0BVX9_9RHOB</name>
<dbReference type="EMBL" id="FQZZ01000001">
    <property type="protein sequence ID" value="SHJ51676.1"/>
    <property type="molecule type" value="Genomic_DNA"/>
</dbReference>
<sequence>MRRRLFLGLALAGLVPGCAATPGVRRLAPNSTLIVLRHADRNGEDLSETGRHRARALVDALAEFDIAAIYAPDIKRNFDTAAPLARARGQRVRTPLAADLTRHLVRVSAGKTVIWVGNKSNIRTIWEDLTLPEPAPLEYGDLAIIRADAGGRLSVERRFFGPR</sequence>
<dbReference type="Pfam" id="PF00300">
    <property type="entry name" value="His_Phos_1"/>
    <property type="match status" value="1"/>
</dbReference>
<evidence type="ECO:0000256" key="1">
    <source>
        <dbReference type="SAM" id="SignalP"/>
    </source>
</evidence>
<dbReference type="OrthoDB" id="7864639at2"/>
<dbReference type="InterPro" id="IPR029033">
    <property type="entry name" value="His_PPase_superfam"/>
</dbReference>
<gene>
    <name evidence="2" type="ORF">SAMN05444142_101503</name>
</gene>
<dbReference type="SUPFAM" id="SSF53254">
    <property type="entry name" value="Phosphoglycerate mutase-like"/>
    <property type="match status" value="1"/>
</dbReference>
<dbReference type="RefSeq" id="WP_149786610.1">
    <property type="nucleotide sequence ID" value="NZ_FNIO01000001.1"/>
</dbReference>
<protein>
    <submittedName>
        <fullName evidence="2">Histidine phosphatase superfamily (Branch 1)</fullName>
    </submittedName>
</protein>
<feature type="signal peptide" evidence="1">
    <location>
        <begin position="1"/>
        <end position="19"/>
    </location>
</feature>
<evidence type="ECO:0000313" key="2">
    <source>
        <dbReference type="EMBL" id="SHJ51676.1"/>
    </source>
</evidence>
<dbReference type="Proteomes" id="UP000324252">
    <property type="component" value="Unassembled WGS sequence"/>
</dbReference>
<keyword evidence="3" id="KW-1185">Reference proteome</keyword>
<reference evidence="2 3" key="1">
    <citation type="submission" date="2016-11" db="EMBL/GenBank/DDBJ databases">
        <authorList>
            <person name="Varghese N."/>
            <person name="Submissions S."/>
        </authorList>
    </citation>
    <scope>NUCLEOTIDE SEQUENCE [LARGE SCALE GENOMIC DNA]</scope>
    <source>
        <strain evidence="2 3">DSM 29620</strain>
    </source>
</reference>